<evidence type="ECO:0000256" key="2">
    <source>
        <dbReference type="SAM" id="SignalP"/>
    </source>
</evidence>
<proteinExistence type="predicted"/>
<evidence type="ECO:0000256" key="1">
    <source>
        <dbReference type="SAM" id="MobiDB-lite"/>
    </source>
</evidence>
<reference evidence="3 4" key="1">
    <citation type="submission" date="2024-02" db="EMBL/GenBank/DDBJ databases">
        <authorList>
            <person name="Daric V."/>
            <person name="Darras S."/>
        </authorList>
    </citation>
    <scope>NUCLEOTIDE SEQUENCE [LARGE SCALE GENOMIC DNA]</scope>
</reference>
<keyword evidence="2" id="KW-0732">Signal</keyword>
<evidence type="ECO:0000313" key="4">
    <source>
        <dbReference type="Proteomes" id="UP001642483"/>
    </source>
</evidence>
<protein>
    <submittedName>
        <fullName evidence="3">Uncharacterized protein</fullName>
    </submittedName>
</protein>
<comment type="caution">
    <text evidence="3">The sequence shown here is derived from an EMBL/GenBank/DDBJ whole genome shotgun (WGS) entry which is preliminary data.</text>
</comment>
<sequence>MKSLFLVFAFAEVFYLCNAAAPTPNLMKTAYCACACCEKNPGNCYRHPVIESDYECSSDFCTDEFCVRWRQAKCSTSCYCSKCKDNLPADNFKCALYNGIEPSCECDLDKIECEKDADFDPPEVTEAKKQYQQYKEKSHCIVPCFCTKCKSVVPSHLKYDCKKVGQPSDDCSCDNTTCPTAEQIEIFTKMAEDSPDVSKMADEMLEDVQSRQELDSINEKLKPAIDAGKVDPVNASNLKSLKCKMQCMCDKCRTKSSELNENCNKMLTTRDSKCPECPEDIDCPESDPQAACKMHCFCKQCKNDKRMPNNIKEKCDEFIRSEADTCTCTEKMDCNQLGRLQDLMRVQEAKAQTTAEDGQPRPGKLKPKKTKIWDEL</sequence>
<keyword evidence="4" id="KW-1185">Reference proteome</keyword>
<organism evidence="3 4">
    <name type="scientific">Clavelina lepadiformis</name>
    <name type="common">Light-bulb sea squirt</name>
    <name type="synonym">Ascidia lepadiformis</name>
    <dbReference type="NCBI Taxonomy" id="159417"/>
    <lineage>
        <taxon>Eukaryota</taxon>
        <taxon>Metazoa</taxon>
        <taxon>Chordata</taxon>
        <taxon>Tunicata</taxon>
        <taxon>Ascidiacea</taxon>
        <taxon>Aplousobranchia</taxon>
        <taxon>Clavelinidae</taxon>
        <taxon>Clavelina</taxon>
    </lineage>
</organism>
<feature type="chain" id="PRO_5047123442" evidence="2">
    <location>
        <begin position="20"/>
        <end position="376"/>
    </location>
</feature>
<gene>
    <name evidence="3" type="ORF">CVLEPA_LOCUS16379</name>
</gene>
<dbReference type="Proteomes" id="UP001642483">
    <property type="component" value="Unassembled WGS sequence"/>
</dbReference>
<feature type="region of interest" description="Disordered" evidence="1">
    <location>
        <begin position="349"/>
        <end position="376"/>
    </location>
</feature>
<name>A0ABP0G080_CLALP</name>
<dbReference type="EMBL" id="CAWYQH010000099">
    <property type="protein sequence ID" value="CAK8685239.1"/>
    <property type="molecule type" value="Genomic_DNA"/>
</dbReference>
<feature type="signal peptide" evidence="2">
    <location>
        <begin position="1"/>
        <end position="19"/>
    </location>
</feature>
<accession>A0ABP0G080</accession>
<evidence type="ECO:0000313" key="3">
    <source>
        <dbReference type="EMBL" id="CAK8685239.1"/>
    </source>
</evidence>